<gene>
    <name evidence="1" type="ORF">POCTA_138.1.T0520074</name>
</gene>
<evidence type="ECO:0000313" key="2">
    <source>
        <dbReference type="Proteomes" id="UP000683925"/>
    </source>
</evidence>
<evidence type="ECO:0000313" key="1">
    <source>
        <dbReference type="EMBL" id="CAD8168601.1"/>
    </source>
</evidence>
<name>A0A8S1UV98_PAROT</name>
<sequence>MLILNTEMKNSLIRNIKEGETMLESLEQLNQNRKRSHSFDLPFITLLSVNQLSKMQPKLKNMLLIPNSSNYRNSARKSQRSEKPDLMDAISMVSNVASETPQQKANIRRASQYDYISLKQRRLDSFAPYVYVSQHCRDVAVYKKKKLNRIKMQYKFMRRSNVKKQQKVQRSRSSLLPQLIKITHRRAKTVSDQLYQGPILKLDTELEKKIRMLIYSQRCSRLILKRKTCIQEPQNNIFVSRDKLRRYQEVMAKKFDQADSSCESSPQIVTKIQFKKTQFSKIQVAENTINQYLTPRGHCDQNLNILNRKTSHSVIAQYVMDKNKKLKSFVREEQKLPLIKQPSLNEFNQYLLAQKRSIDVGRLSQQLIQSKSQDNVDKQIQLNQKQNLFINKQINMLIQQKSDPQINQNIRIRTLPNDINASKTKTSLLRKLRPYLK</sequence>
<comment type="caution">
    <text evidence="1">The sequence shown here is derived from an EMBL/GenBank/DDBJ whole genome shotgun (WGS) entry which is preliminary data.</text>
</comment>
<protein>
    <submittedName>
        <fullName evidence="1">Uncharacterized protein</fullName>
    </submittedName>
</protein>
<dbReference type="AlphaFoldDB" id="A0A8S1UV98"/>
<reference evidence="1" key="1">
    <citation type="submission" date="2021-01" db="EMBL/GenBank/DDBJ databases">
        <authorList>
            <consortium name="Genoscope - CEA"/>
            <person name="William W."/>
        </authorList>
    </citation>
    <scope>NUCLEOTIDE SEQUENCE</scope>
</reference>
<dbReference type="OMA" id="RIKMQYK"/>
<dbReference type="EMBL" id="CAJJDP010000052">
    <property type="protein sequence ID" value="CAD8168601.1"/>
    <property type="molecule type" value="Genomic_DNA"/>
</dbReference>
<organism evidence="1 2">
    <name type="scientific">Paramecium octaurelia</name>
    <dbReference type="NCBI Taxonomy" id="43137"/>
    <lineage>
        <taxon>Eukaryota</taxon>
        <taxon>Sar</taxon>
        <taxon>Alveolata</taxon>
        <taxon>Ciliophora</taxon>
        <taxon>Intramacronucleata</taxon>
        <taxon>Oligohymenophorea</taxon>
        <taxon>Peniculida</taxon>
        <taxon>Parameciidae</taxon>
        <taxon>Paramecium</taxon>
    </lineage>
</organism>
<proteinExistence type="predicted"/>
<accession>A0A8S1UV98</accession>
<dbReference type="OrthoDB" id="307217at2759"/>
<keyword evidence="2" id="KW-1185">Reference proteome</keyword>
<dbReference type="Proteomes" id="UP000683925">
    <property type="component" value="Unassembled WGS sequence"/>
</dbReference>